<dbReference type="BioCyc" id="SCEL448385:SCE_RS08755-MONOMER"/>
<protein>
    <recommendedName>
        <fullName evidence="4">Secreted protein</fullName>
    </recommendedName>
</protein>
<accession>A9FII9</accession>
<feature type="chain" id="PRO_5002738701" description="Secreted protein" evidence="1">
    <location>
        <begin position="24"/>
        <end position="380"/>
    </location>
</feature>
<organism evidence="2 3">
    <name type="scientific">Sorangium cellulosum (strain So ce56)</name>
    <name type="common">Polyangium cellulosum (strain So ce56)</name>
    <dbReference type="NCBI Taxonomy" id="448385"/>
    <lineage>
        <taxon>Bacteria</taxon>
        <taxon>Pseudomonadati</taxon>
        <taxon>Myxococcota</taxon>
        <taxon>Polyangia</taxon>
        <taxon>Polyangiales</taxon>
        <taxon>Polyangiaceae</taxon>
        <taxon>Sorangium</taxon>
    </lineage>
</organism>
<keyword evidence="1" id="KW-0732">Signal</keyword>
<evidence type="ECO:0000313" key="3">
    <source>
        <dbReference type="Proteomes" id="UP000002139"/>
    </source>
</evidence>
<evidence type="ECO:0000313" key="2">
    <source>
        <dbReference type="EMBL" id="CAN91859.1"/>
    </source>
</evidence>
<gene>
    <name evidence="2" type="ordered locus">sce1701</name>
</gene>
<dbReference type="AlphaFoldDB" id="A9FII9"/>
<dbReference type="Proteomes" id="UP000002139">
    <property type="component" value="Chromosome"/>
</dbReference>
<reference evidence="2 3" key="1">
    <citation type="journal article" date="2007" name="Nat. Biotechnol.">
        <title>Complete genome sequence of the myxobacterium Sorangium cellulosum.</title>
        <authorList>
            <person name="Schneiker S."/>
            <person name="Perlova O."/>
            <person name="Kaiser O."/>
            <person name="Gerth K."/>
            <person name="Alici A."/>
            <person name="Altmeyer M.O."/>
            <person name="Bartels D."/>
            <person name="Bekel T."/>
            <person name="Beyer S."/>
            <person name="Bode E."/>
            <person name="Bode H.B."/>
            <person name="Bolten C.J."/>
            <person name="Choudhuri J.V."/>
            <person name="Doss S."/>
            <person name="Elnakady Y.A."/>
            <person name="Frank B."/>
            <person name="Gaigalat L."/>
            <person name="Goesmann A."/>
            <person name="Groeger C."/>
            <person name="Gross F."/>
            <person name="Jelsbak L."/>
            <person name="Jelsbak L."/>
            <person name="Kalinowski J."/>
            <person name="Kegler C."/>
            <person name="Knauber T."/>
            <person name="Konietzny S."/>
            <person name="Kopp M."/>
            <person name="Krause L."/>
            <person name="Krug D."/>
            <person name="Linke B."/>
            <person name="Mahmud T."/>
            <person name="Martinez-Arias R."/>
            <person name="McHardy A.C."/>
            <person name="Merai M."/>
            <person name="Meyer F."/>
            <person name="Mormann S."/>
            <person name="Munoz-Dorado J."/>
            <person name="Perez J."/>
            <person name="Pradella S."/>
            <person name="Rachid S."/>
            <person name="Raddatz G."/>
            <person name="Rosenau F."/>
            <person name="Rueckert C."/>
            <person name="Sasse F."/>
            <person name="Scharfe M."/>
            <person name="Schuster S.C."/>
            <person name="Suen G."/>
            <person name="Treuner-Lange A."/>
            <person name="Velicer G.J."/>
            <person name="Vorholter F.-J."/>
            <person name="Weissman K.J."/>
            <person name="Welch R.D."/>
            <person name="Wenzel S.C."/>
            <person name="Whitworth D.E."/>
            <person name="Wilhelm S."/>
            <person name="Wittmann C."/>
            <person name="Bloecker H."/>
            <person name="Puehler A."/>
            <person name="Mueller R."/>
        </authorList>
    </citation>
    <scope>NUCLEOTIDE SEQUENCE [LARGE SCALE GENOMIC DNA]</scope>
    <source>
        <strain evidence="3">So ce56</strain>
    </source>
</reference>
<proteinExistence type="predicted"/>
<evidence type="ECO:0008006" key="4">
    <source>
        <dbReference type="Google" id="ProtNLM"/>
    </source>
</evidence>
<sequence length="380" mass="40333">MRASCWIASAIALAGVASSSLAAADVMDPALARLVRDPEPSLGGAAVPCRITGPAGGLYYNPASRYQRCLTDDAAFAKLIAQYGFAVAPSAMHSARTTGYGGFEIGIEANYTKIDSDADYWKQGTQGPQDPTSKNFSIENRSPDSFLQHYSLKVRKGFPFGFELTGAVGFLANTSLVSAGADVRWSLFEGFRRGLPAILPELAVGGSVRSVTGTEEFQLTVAGADAVISKPLPIAGTVVITPYAGYQWLRIFGDSGLIDLTPNTDAVNFCNFRGVNSPANPVQGQDGKPLPHDGQPVCDGGSQADFNNTVVFDAVRMNRHRLHFGAQLRFQMVKLGAHFITDIVSPEDANQGAANEIDGENKFAGLGSQWTLGIDLGAMF</sequence>
<dbReference type="eggNOG" id="ENOG5031194">
    <property type="taxonomic scope" value="Bacteria"/>
</dbReference>
<dbReference type="EMBL" id="AM746676">
    <property type="protein sequence ID" value="CAN91859.1"/>
    <property type="molecule type" value="Genomic_DNA"/>
</dbReference>
<dbReference type="HOGENOM" id="CLU_727406_0_0_7"/>
<feature type="signal peptide" evidence="1">
    <location>
        <begin position="1"/>
        <end position="23"/>
    </location>
</feature>
<dbReference type="KEGG" id="scl:sce1701"/>
<keyword evidence="3" id="KW-1185">Reference proteome</keyword>
<evidence type="ECO:0000256" key="1">
    <source>
        <dbReference type="SAM" id="SignalP"/>
    </source>
</evidence>
<name>A9FII9_SORC5</name>